<reference evidence="2" key="1">
    <citation type="journal article" date="2014" name="Int. J. Syst. Evol. Microbiol.">
        <title>Complete genome sequence of Corynebacterium casei LMG S-19264T (=DSM 44701T), isolated from a smear-ripened cheese.</title>
        <authorList>
            <consortium name="US DOE Joint Genome Institute (JGI-PGF)"/>
            <person name="Walter F."/>
            <person name="Albersmeier A."/>
            <person name="Kalinowski J."/>
            <person name="Ruckert C."/>
        </authorList>
    </citation>
    <scope>NUCLEOTIDE SEQUENCE</scope>
    <source>
        <strain evidence="2">JCM 16108</strain>
    </source>
</reference>
<comment type="caution">
    <text evidence="2">The sequence shown here is derived from an EMBL/GenBank/DDBJ whole genome shotgun (WGS) entry which is preliminary data.</text>
</comment>
<dbReference type="EMBL" id="JAGGKO010000001">
    <property type="protein sequence ID" value="MBP1953228.1"/>
    <property type="molecule type" value="Genomic_DNA"/>
</dbReference>
<gene>
    <name evidence="2" type="ORF">GCM10009017_16270</name>
    <name evidence="3" type="ORF">J2752_000109</name>
</gene>
<dbReference type="Pfam" id="PF04306">
    <property type="entry name" value="DUF456"/>
    <property type="match status" value="1"/>
</dbReference>
<evidence type="ECO:0000256" key="1">
    <source>
        <dbReference type="SAM" id="Phobius"/>
    </source>
</evidence>
<feature type="transmembrane region" description="Helical" evidence="1">
    <location>
        <begin position="46"/>
        <end position="70"/>
    </location>
</feature>
<keyword evidence="1" id="KW-0812">Transmembrane</keyword>
<reference evidence="3" key="3">
    <citation type="submission" date="2021-03" db="EMBL/GenBank/DDBJ databases">
        <title>Genomic Encyclopedia of Type Strains, Phase IV (KMG-IV): sequencing the most valuable type-strain genomes for metagenomic binning, comparative biology and taxonomic classification.</title>
        <authorList>
            <person name="Goeker M."/>
        </authorList>
    </citation>
    <scope>NUCLEOTIDE SEQUENCE</scope>
    <source>
        <strain evidence="3">DSM 22443</strain>
    </source>
</reference>
<name>A0A830FZH0_9EURY</name>
<dbReference type="Proteomes" id="UP000765891">
    <property type="component" value="Unassembled WGS sequence"/>
</dbReference>
<evidence type="ECO:0000313" key="4">
    <source>
        <dbReference type="Proteomes" id="UP000614609"/>
    </source>
</evidence>
<reference evidence="2" key="2">
    <citation type="submission" date="2020-09" db="EMBL/GenBank/DDBJ databases">
        <authorList>
            <person name="Sun Q."/>
            <person name="Ohkuma M."/>
        </authorList>
    </citation>
    <scope>NUCLEOTIDE SEQUENCE</scope>
    <source>
        <strain evidence="2">JCM 16108</strain>
    </source>
</reference>
<dbReference type="InterPro" id="IPR007403">
    <property type="entry name" value="DUF456"/>
</dbReference>
<accession>A0A830FZH0</accession>
<proteinExistence type="predicted"/>
<dbReference type="RefSeq" id="WP_229732343.1">
    <property type="nucleotide sequence ID" value="NZ_BMOO01000003.1"/>
</dbReference>
<keyword evidence="4" id="KW-1185">Reference proteome</keyword>
<keyword evidence="1" id="KW-1133">Transmembrane helix</keyword>
<feature type="transmembrane region" description="Helical" evidence="1">
    <location>
        <begin position="131"/>
        <end position="154"/>
    </location>
</feature>
<dbReference type="EMBL" id="BMOO01000003">
    <property type="protein sequence ID" value="GGM66886.1"/>
    <property type="molecule type" value="Genomic_DNA"/>
</dbReference>
<organism evidence="2 4">
    <name type="scientific">Halarchaeum rubridurum</name>
    <dbReference type="NCBI Taxonomy" id="489911"/>
    <lineage>
        <taxon>Archaea</taxon>
        <taxon>Methanobacteriati</taxon>
        <taxon>Methanobacteriota</taxon>
        <taxon>Stenosarchaea group</taxon>
        <taxon>Halobacteria</taxon>
        <taxon>Halobacteriales</taxon>
        <taxon>Halobacteriaceae</taxon>
    </lineage>
</organism>
<evidence type="ECO:0000313" key="3">
    <source>
        <dbReference type="EMBL" id="MBP1953228.1"/>
    </source>
</evidence>
<dbReference type="Proteomes" id="UP000614609">
    <property type="component" value="Unassembled WGS sequence"/>
</dbReference>
<feature type="transmembrane region" description="Helical" evidence="1">
    <location>
        <begin position="82"/>
        <end position="111"/>
    </location>
</feature>
<protein>
    <submittedName>
        <fullName evidence="3">Uncharacterized protein YqgC (DUF456 family)</fullName>
    </submittedName>
</protein>
<sequence>MDALTALAAALLGVGMVASVLPLLPGGLVSLAGLGLYRWQTGEPGAFVLAGLVLCCLVALAVDWFGGAIGASAGGASVRTTLVAAVVGLLCLPLGGPVGVLVGVAVTVLALEYRRLGDAEASLRSAAAATVGVLASAAVQLGCTGIVLAAVLVVEFL</sequence>
<keyword evidence="1" id="KW-0472">Membrane</keyword>
<dbReference type="AlphaFoldDB" id="A0A830FZH0"/>
<evidence type="ECO:0000313" key="2">
    <source>
        <dbReference type="EMBL" id="GGM66886.1"/>
    </source>
</evidence>